<feature type="transmembrane region" description="Helical" evidence="1">
    <location>
        <begin position="97"/>
        <end position="115"/>
    </location>
</feature>
<proteinExistence type="predicted"/>
<keyword evidence="1" id="KW-1133">Transmembrane helix</keyword>
<reference evidence="2 3" key="1">
    <citation type="submission" date="2014-08" db="EMBL/GenBank/DDBJ databases">
        <title>Complete genome sequence of Corynebacterium sphenisci CECT 5990(T) (=DSM 44792(T)), isolated from healthy wild penguins.</title>
        <authorList>
            <person name="Ruckert C."/>
            <person name="Albersmeier A."/>
            <person name="Winkler A."/>
            <person name="Kalinowski J."/>
        </authorList>
    </citation>
    <scope>NUCLEOTIDE SEQUENCE [LARGE SCALE GENOMIC DNA]</scope>
    <source>
        <strain evidence="2 3">DSM 44792</strain>
    </source>
</reference>
<gene>
    <name evidence="2" type="ORF">CSPHI_11805</name>
</gene>
<dbReference type="Proteomes" id="UP000185469">
    <property type="component" value="Chromosome"/>
</dbReference>
<dbReference type="EMBL" id="CP009248">
    <property type="protein sequence ID" value="APT91533.1"/>
    <property type="molecule type" value="Genomic_DNA"/>
</dbReference>
<name>A0A1L7D0E4_9CORY</name>
<dbReference type="OrthoDB" id="10010096at2"/>
<feature type="transmembrane region" description="Helical" evidence="1">
    <location>
        <begin position="55"/>
        <end position="76"/>
    </location>
</feature>
<evidence type="ECO:0000313" key="2">
    <source>
        <dbReference type="EMBL" id="APT91533.1"/>
    </source>
</evidence>
<keyword evidence="1" id="KW-0812">Transmembrane</keyword>
<evidence type="ECO:0000256" key="1">
    <source>
        <dbReference type="SAM" id="Phobius"/>
    </source>
</evidence>
<dbReference type="RefSeq" id="WP_075693437.1">
    <property type="nucleotide sequence ID" value="NZ_CP009248.1"/>
</dbReference>
<accession>A0A1L7D0E4</accession>
<keyword evidence="1" id="KW-0472">Membrane</keyword>
<protein>
    <recommendedName>
        <fullName evidence="4">DUF4328 domain-containing protein</fullName>
    </recommendedName>
</protein>
<organism evidence="2 3">
    <name type="scientific">Corynebacterium sphenisci DSM 44792</name>
    <dbReference type="NCBI Taxonomy" id="1437874"/>
    <lineage>
        <taxon>Bacteria</taxon>
        <taxon>Bacillati</taxon>
        <taxon>Actinomycetota</taxon>
        <taxon>Actinomycetes</taxon>
        <taxon>Mycobacteriales</taxon>
        <taxon>Corynebacteriaceae</taxon>
        <taxon>Corynebacterium</taxon>
    </lineage>
</organism>
<dbReference type="AlphaFoldDB" id="A0A1L7D0E4"/>
<dbReference type="KEGG" id="csph:CSPHI_11805"/>
<feature type="transmembrane region" description="Helical" evidence="1">
    <location>
        <begin position="127"/>
        <end position="146"/>
    </location>
</feature>
<sequence length="234" mass="23561">MIDAELRTHVRAHVVALIGGALALLAPLAAAATWGAHRAPGGDVTGMVLLTPVAGLLDSLVLAAGATLAVAVLSLLGALRTRALAHRPPLARGRAGITAAHLLPPLNLIGPVAVLAETGVRTRPGAWAWWAGCLLAPVAAVARLTALTAGERIRADLLVGCAALALALAGAALERALTAVPARRLPAAAPPPAGPRPFWARGADPAARPRGRVVLEPPLDDGVGDLIIRGGEGR</sequence>
<evidence type="ECO:0000313" key="3">
    <source>
        <dbReference type="Proteomes" id="UP000185469"/>
    </source>
</evidence>
<evidence type="ECO:0008006" key="4">
    <source>
        <dbReference type="Google" id="ProtNLM"/>
    </source>
</evidence>
<feature type="transmembrane region" description="Helical" evidence="1">
    <location>
        <begin position="153"/>
        <end position="173"/>
    </location>
</feature>
<keyword evidence="3" id="KW-1185">Reference proteome</keyword>
<dbReference type="STRING" id="1437874.CSPHI_11805"/>